<dbReference type="EC" id="3.4.21.89" evidence="5"/>
<dbReference type="CDD" id="cd06530">
    <property type="entry name" value="S26_SPase_I"/>
    <property type="match status" value="1"/>
</dbReference>
<dbReference type="NCBIfam" id="TIGR02228">
    <property type="entry name" value="sigpep_I_arch"/>
    <property type="match status" value="1"/>
</dbReference>
<evidence type="ECO:0000256" key="4">
    <source>
        <dbReference type="ARBA" id="ARBA00023136"/>
    </source>
</evidence>
<dbReference type="InterPro" id="IPR019533">
    <property type="entry name" value="Peptidase_S26"/>
</dbReference>
<sequence>MRIKKMINNTLSSIMLVIFILLVVAVVLSKASGGEPAFFGYQIKSVLSGSMEPGIQTGSIVALKPGGDMNRFEKGDVITFRNEENLLITHRVVEATMNKATGEAMYRTKGDNNDAPDMNPTSSTNVVAEYTGVTVPYVGYAMNFAVSKAGSVVLMIVPGLMLLLYALYSSWKAVAALEKKNAAILPASPPPTEIQ</sequence>
<dbReference type="InterPro" id="IPR001733">
    <property type="entry name" value="Peptidase_S26B"/>
</dbReference>
<accession>A0ABN8FBL8</accession>
<proteinExistence type="predicted"/>
<keyword evidence="3 6" id="KW-1133">Transmembrane helix</keyword>
<evidence type="ECO:0000313" key="7">
    <source>
        <dbReference type="EMBL" id="CAH1055386.1"/>
    </source>
</evidence>
<reference evidence="7" key="1">
    <citation type="submission" date="2021-12" db="EMBL/GenBank/DDBJ databases">
        <authorList>
            <person name="Criscuolo A."/>
        </authorList>
    </citation>
    <scope>NUCLEOTIDE SEQUENCE</scope>
    <source>
        <strain evidence="7">CIP111894</strain>
    </source>
</reference>
<comment type="subcellular location">
    <subcellularLocation>
        <location evidence="1">Membrane</location>
    </subcellularLocation>
</comment>
<evidence type="ECO:0000256" key="3">
    <source>
        <dbReference type="ARBA" id="ARBA00022989"/>
    </source>
</evidence>
<organism evidence="7 8">
    <name type="scientific">Paenibacillus pseudetheri</name>
    <dbReference type="NCBI Taxonomy" id="2897682"/>
    <lineage>
        <taxon>Bacteria</taxon>
        <taxon>Bacillati</taxon>
        <taxon>Bacillota</taxon>
        <taxon>Bacilli</taxon>
        <taxon>Bacillales</taxon>
        <taxon>Paenibacillaceae</taxon>
        <taxon>Paenibacillus</taxon>
    </lineage>
</organism>
<evidence type="ECO:0000256" key="2">
    <source>
        <dbReference type="ARBA" id="ARBA00022692"/>
    </source>
</evidence>
<feature type="transmembrane region" description="Helical" evidence="6">
    <location>
        <begin position="152"/>
        <end position="171"/>
    </location>
</feature>
<evidence type="ECO:0000313" key="8">
    <source>
        <dbReference type="Proteomes" id="UP000838749"/>
    </source>
</evidence>
<dbReference type="PANTHER" id="PTHR10806">
    <property type="entry name" value="SIGNAL PEPTIDASE COMPLEX CATALYTIC SUBUNIT SEC11"/>
    <property type="match status" value="1"/>
</dbReference>
<evidence type="ECO:0000256" key="6">
    <source>
        <dbReference type="SAM" id="Phobius"/>
    </source>
</evidence>
<comment type="caution">
    <text evidence="7">The sequence shown here is derived from an EMBL/GenBank/DDBJ whole genome shotgun (WGS) entry which is preliminary data.</text>
</comment>
<dbReference type="PANTHER" id="PTHR10806:SF6">
    <property type="entry name" value="SIGNAL PEPTIDASE COMPLEX CATALYTIC SUBUNIT SEC11"/>
    <property type="match status" value="1"/>
</dbReference>
<keyword evidence="4 6" id="KW-0472">Membrane</keyword>
<dbReference type="RefSeq" id="WP_234532731.1">
    <property type="nucleotide sequence ID" value="NZ_CAKMAB010000006.1"/>
</dbReference>
<dbReference type="EMBL" id="CAKMAB010000006">
    <property type="protein sequence ID" value="CAH1055386.1"/>
    <property type="molecule type" value="Genomic_DNA"/>
</dbReference>
<dbReference type="Proteomes" id="UP000838749">
    <property type="component" value="Unassembled WGS sequence"/>
</dbReference>
<keyword evidence="2 6" id="KW-0812">Transmembrane</keyword>
<dbReference type="PRINTS" id="PR00728">
    <property type="entry name" value="SIGNALPTASE"/>
</dbReference>
<evidence type="ECO:0000256" key="1">
    <source>
        <dbReference type="ARBA" id="ARBA00004370"/>
    </source>
</evidence>
<name>A0ABN8FBL8_9BACL</name>
<protein>
    <recommendedName>
        <fullName evidence="5">Signal peptidase I</fullName>
        <ecNumber evidence="5">3.4.21.89</ecNumber>
    </recommendedName>
</protein>
<evidence type="ECO:0000256" key="5">
    <source>
        <dbReference type="NCBIfam" id="TIGR02228"/>
    </source>
</evidence>
<gene>
    <name evidence="7" type="primary">sipW</name>
    <name evidence="7" type="ORF">PAECIP111894_01538</name>
</gene>
<dbReference type="NCBIfam" id="NF046067">
    <property type="entry name" value="SigPepSipWBacil"/>
    <property type="match status" value="1"/>
</dbReference>
<dbReference type="SUPFAM" id="SSF51306">
    <property type="entry name" value="LexA/Signal peptidase"/>
    <property type="match status" value="1"/>
</dbReference>
<keyword evidence="8" id="KW-1185">Reference proteome</keyword>
<keyword evidence="7" id="KW-0378">Hydrolase</keyword>
<dbReference type="InterPro" id="IPR036286">
    <property type="entry name" value="LexA/Signal_pep-like_sf"/>
</dbReference>
<dbReference type="GO" id="GO:0009003">
    <property type="term" value="F:signal peptidase activity"/>
    <property type="evidence" value="ECO:0007669"/>
    <property type="project" value="UniProtKB-EC"/>
</dbReference>